<keyword evidence="1" id="KW-1133">Transmembrane helix</keyword>
<keyword evidence="1" id="KW-0472">Membrane</keyword>
<dbReference type="EMBL" id="MN740634">
    <property type="protein sequence ID" value="QHU36318.1"/>
    <property type="molecule type" value="Genomic_DNA"/>
</dbReference>
<feature type="transmembrane region" description="Helical" evidence="1">
    <location>
        <begin position="6"/>
        <end position="25"/>
    </location>
</feature>
<reference evidence="2" key="1">
    <citation type="journal article" date="2020" name="Nature">
        <title>Giant virus diversity and host interactions through global metagenomics.</title>
        <authorList>
            <person name="Schulz F."/>
            <person name="Roux S."/>
            <person name="Paez-Espino D."/>
            <person name="Jungbluth S."/>
            <person name="Walsh D.A."/>
            <person name="Denef V.J."/>
            <person name="McMahon K.D."/>
            <person name="Konstantinidis K.T."/>
            <person name="Eloe-Fadrosh E.A."/>
            <person name="Kyrpides N.C."/>
            <person name="Woyke T."/>
        </authorList>
    </citation>
    <scope>NUCLEOTIDE SEQUENCE</scope>
    <source>
        <strain evidence="2">GVMAG-S-1035124-57</strain>
    </source>
</reference>
<evidence type="ECO:0000313" key="2">
    <source>
        <dbReference type="EMBL" id="QHU36318.1"/>
    </source>
</evidence>
<accession>A0A6C0M1V4</accession>
<proteinExistence type="predicted"/>
<protein>
    <submittedName>
        <fullName evidence="2">Uncharacterized protein</fullName>
    </submittedName>
</protein>
<dbReference type="AlphaFoldDB" id="A0A6C0M1V4"/>
<name>A0A6C0M1V4_9ZZZZ</name>
<organism evidence="2">
    <name type="scientific">viral metagenome</name>
    <dbReference type="NCBI Taxonomy" id="1070528"/>
    <lineage>
        <taxon>unclassified sequences</taxon>
        <taxon>metagenomes</taxon>
        <taxon>organismal metagenomes</taxon>
    </lineage>
</organism>
<sequence length="36" mass="4216">MAAEAVFFTIMIVVFVGYIFVMHFMKRSETNDNIRS</sequence>
<evidence type="ECO:0000256" key="1">
    <source>
        <dbReference type="SAM" id="Phobius"/>
    </source>
</evidence>
<keyword evidence="1" id="KW-0812">Transmembrane</keyword>